<dbReference type="OrthoDB" id="372395at2759"/>
<keyword evidence="5" id="KW-0436">Ligase</keyword>
<dbReference type="GO" id="GO:0017101">
    <property type="term" value="C:aminoacyl-tRNA synthetase multienzyme complex"/>
    <property type="evidence" value="ECO:0007669"/>
    <property type="project" value="TreeGrafter"/>
</dbReference>
<dbReference type="GO" id="GO:0005829">
    <property type="term" value="C:cytosol"/>
    <property type="evidence" value="ECO:0007669"/>
    <property type="project" value="TreeGrafter"/>
</dbReference>
<evidence type="ECO:0000256" key="1">
    <source>
        <dbReference type="ARBA" id="ARBA00004496"/>
    </source>
</evidence>
<dbReference type="NCBIfam" id="TIGR00458">
    <property type="entry name" value="aspS_nondisc"/>
    <property type="match status" value="1"/>
</dbReference>
<evidence type="ECO:0000256" key="9">
    <source>
        <dbReference type="ARBA" id="ARBA00023146"/>
    </source>
</evidence>
<keyword evidence="9 14" id="KW-0030">Aminoacyl-tRNA synthetase</keyword>
<dbReference type="AlphaFoldDB" id="V6M612"/>
<feature type="region of interest" description="Disordered" evidence="12">
    <location>
        <begin position="1"/>
        <end position="25"/>
    </location>
</feature>
<keyword evidence="6" id="KW-0547">Nucleotide-binding</keyword>
<comment type="similarity">
    <text evidence="2">Belongs to the class-II aminoacyl-tRNA synthetase family. Type 2 subfamily.</text>
</comment>
<dbReference type="Gene3D" id="2.40.50.140">
    <property type="entry name" value="Nucleic acid-binding proteins"/>
    <property type="match status" value="1"/>
</dbReference>
<evidence type="ECO:0000256" key="3">
    <source>
        <dbReference type="ARBA" id="ARBA00012841"/>
    </source>
</evidence>
<keyword evidence="8" id="KW-0648">Protein biosynthesis</keyword>
<comment type="subcellular location">
    <subcellularLocation>
        <location evidence="1">Cytoplasm</location>
    </subcellularLocation>
</comment>
<feature type="domain" description="Aminoacyl-transfer RNA synthetases class-II family profile" evidence="13">
    <location>
        <begin position="210"/>
        <end position="518"/>
    </location>
</feature>
<dbReference type="NCBIfam" id="NF003483">
    <property type="entry name" value="PRK05159.1"/>
    <property type="match status" value="1"/>
</dbReference>
<dbReference type="GO" id="GO:0005524">
    <property type="term" value="F:ATP binding"/>
    <property type="evidence" value="ECO:0007669"/>
    <property type="project" value="UniProtKB-KW"/>
</dbReference>
<reference evidence="15" key="2">
    <citation type="submission" date="2020-12" db="EMBL/GenBank/DDBJ databases">
        <title>New Spironucleus salmonicida genome in near-complete chromosomes.</title>
        <authorList>
            <person name="Xu F."/>
            <person name="Kurt Z."/>
            <person name="Jimenez-Gonzalez A."/>
            <person name="Astvaldsson A."/>
            <person name="Andersson J.O."/>
            <person name="Svard S.G."/>
        </authorList>
    </citation>
    <scope>NUCLEOTIDE SEQUENCE</scope>
    <source>
        <strain evidence="15">ATCC 50377</strain>
    </source>
</reference>
<evidence type="ECO:0000313" key="14">
    <source>
        <dbReference type="EMBL" id="EST48804.1"/>
    </source>
</evidence>
<proteinExistence type="inferred from homology"/>
<dbReference type="InterPro" id="IPR004365">
    <property type="entry name" value="NA-bd_OB_tRNA"/>
</dbReference>
<evidence type="ECO:0000313" key="16">
    <source>
        <dbReference type="Proteomes" id="UP000018208"/>
    </source>
</evidence>
<evidence type="ECO:0000259" key="13">
    <source>
        <dbReference type="PROSITE" id="PS50862"/>
    </source>
</evidence>
<evidence type="ECO:0000313" key="15">
    <source>
        <dbReference type="EMBL" id="KAH0569909.1"/>
    </source>
</evidence>
<dbReference type="SUPFAM" id="SSF55681">
    <property type="entry name" value="Class II aaRS and biotin synthetases"/>
    <property type="match status" value="1"/>
</dbReference>
<dbReference type="HAMAP" id="MF_02075">
    <property type="entry name" value="Asp_tRNA_synth_type2"/>
    <property type="match status" value="1"/>
</dbReference>
<evidence type="ECO:0000256" key="5">
    <source>
        <dbReference type="ARBA" id="ARBA00022598"/>
    </source>
</evidence>
<dbReference type="Pfam" id="PF00152">
    <property type="entry name" value="tRNA-synt_2"/>
    <property type="match status" value="1"/>
</dbReference>
<keyword evidence="7" id="KW-0067">ATP-binding</keyword>
<evidence type="ECO:0000256" key="12">
    <source>
        <dbReference type="SAM" id="MobiDB-lite"/>
    </source>
</evidence>
<dbReference type="EC" id="6.1.1.12" evidence="3"/>
<dbReference type="Proteomes" id="UP000018208">
    <property type="component" value="Unassembled WGS sequence"/>
</dbReference>
<dbReference type="GO" id="GO:0004815">
    <property type="term" value="F:aspartate-tRNA ligase activity"/>
    <property type="evidence" value="ECO:0007669"/>
    <property type="project" value="UniProtKB-EC"/>
</dbReference>
<dbReference type="InterPro" id="IPR002312">
    <property type="entry name" value="Asp/Asn-tRNA-synth_IIb"/>
</dbReference>
<dbReference type="InterPro" id="IPR004364">
    <property type="entry name" value="Aa-tRNA-synt_II"/>
</dbReference>
<dbReference type="InterPro" id="IPR006195">
    <property type="entry name" value="aa-tRNA-synth_II"/>
</dbReference>
<protein>
    <recommendedName>
        <fullName evidence="3">aspartate--tRNA ligase</fullName>
        <ecNumber evidence="3">6.1.1.12</ecNumber>
    </recommendedName>
    <alternativeName>
        <fullName evidence="10">Aspartyl-tRNA synthetase</fullName>
    </alternativeName>
</protein>
<dbReference type="Gene3D" id="3.30.930.10">
    <property type="entry name" value="Bira Bifunctional Protein, Domain 2"/>
    <property type="match status" value="1"/>
</dbReference>
<accession>V6M612</accession>
<dbReference type="EMBL" id="KI545975">
    <property type="protein sequence ID" value="EST48804.1"/>
    <property type="molecule type" value="Genomic_DNA"/>
</dbReference>
<dbReference type="PANTHER" id="PTHR43450:SF1">
    <property type="entry name" value="ASPARTATE--TRNA LIGASE, CYTOPLASMIC"/>
    <property type="match status" value="1"/>
</dbReference>
<dbReference type="InterPro" id="IPR012340">
    <property type="entry name" value="NA-bd_OB-fold"/>
</dbReference>
<name>V6M612_9EUKA</name>
<dbReference type="SUPFAM" id="SSF50249">
    <property type="entry name" value="Nucleic acid-binding proteins"/>
    <property type="match status" value="1"/>
</dbReference>
<dbReference type="FunFam" id="3.30.930.10:FF:000013">
    <property type="entry name" value="Aspartate--tRNA ligase, cytoplasmic"/>
    <property type="match status" value="1"/>
</dbReference>
<evidence type="ECO:0000256" key="10">
    <source>
        <dbReference type="ARBA" id="ARBA00033155"/>
    </source>
</evidence>
<dbReference type="PROSITE" id="PS50862">
    <property type="entry name" value="AA_TRNA_LIGASE_II"/>
    <property type="match status" value="1"/>
</dbReference>
<evidence type="ECO:0000256" key="11">
    <source>
        <dbReference type="ARBA" id="ARBA00047904"/>
    </source>
</evidence>
<feature type="compositionally biased region" description="Basic and acidic residues" evidence="12">
    <location>
        <begin position="14"/>
        <end position="25"/>
    </location>
</feature>
<reference evidence="14 15" key="1">
    <citation type="journal article" date="2014" name="PLoS Genet.">
        <title>The Genome of Spironucleus salmonicida Highlights a Fish Pathogen Adapted to Fluctuating Environments.</title>
        <authorList>
            <person name="Xu F."/>
            <person name="Jerlstrom-Hultqvist J."/>
            <person name="Einarsson E."/>
            <person name="Astvaldsson A."/>
            <person name="Svard S.G."/>
            <person name="Andersson J.O."/>
        </authorList>
    </citation>
    <scope>NUCLEOTIDE SEQUENCE</scope>
    <source>
        <strain evidence="15">ATCC 50377</strain>
    </source>
</reference>
<dbReference type="EMBL" id="AUWU02000008">
    <property type="protein sequence ID" value="KAH0569909.1"/>
    <property type="molecule type" value="Genomic_DNA"/>
</dbReference>
<dbReference type="GO" id="GO:0006422">
    <property type="term" value="P:aspartyl-tRNA aminoacylation"/>
    <property type="evidence" value="ECO:0007669"/>
    <property type="project" value="InterPro"/>
</dbReference>
<comment type="catalytic activity">
    <reaction evidence="11">
        <text>tRNA(Asp) + L-aspartate + ATP = L-aspartyl-tRNA(Asp) + AMP + diphosphate</text>
        <dbReference type="Rhea" id="RHEA:19649"/>
        <dbReference type="Rhea" id="RHEA-COMP:9660"/>
        <dbReference type="Rhea" id="RHEA-COMP:9678"/>
        <dbReference type="ChEBI" id="CHEBI:29991"/>
        <dbReference type="ChEBI" id="CHEBI:30616"/>
        <dbReference type="ChEBI" id="CHEBI:33019"/>
        <dbReference type="ChEBI" id="CHEBI:78442"/>
        <dbReference type="ChEBI" id="CHEBI:78516"/>
        <dbReference type="ChEBI" id="CHEBI:456215"/>
        <dbReference type="EC" id="6.1.1.12"/>
    </reaction>
</comment>
<evidence type="ECO:0000256" key="4">
    <source>
        <dbReference type="ARBA" id="ARBA00022490"/>
    </source>
</evidence>
<dbReference type="CDD" id="cd00776">
    <property type="entry name" value="AsxRS_core"/>
    <property type="match status" value="1"/>
</dbReference>
<sequence>MSEEGPSKSALKKAQKDAEKAARKAENAVKQAAQVYQAPVLTIDQLQTSTFGDLPLHQSNYQLDKLSPFPSEATAEPISFRAYLQNSRGTGKTFFAVLRQQSQTIQAVVFEDKDLIKYASSLSKESYVHVTGVIKQVEQPITSCTIQNLEVQITKIFALSRAQVLPLQIEDAQRPDSQLNENPALVRVGRDTLFDNRVIDLRTTTNNSIFKIRAKIQQEFTKFMVSRDFLQITTPKIIPGASEGGASVFNVSYFKNEACLAQSPQLYKQMAISGGFQKVFEVGPVFRAESSHTHRHLCEFTGLDLEMEIQDNYREVLVFLDSLMKSIFKNVLHDCESEIETVRKQFDMQMPEKLVWTETPVIIDFREGVKMLRESGFEQGDLDDLSTETERQLGKLVREKYGTDFYILDKFPMSIRPFYTMPDSQDENYSNSYDMFIRGQEICSGAQRIHNAEFLLEQLSKKQIPIEPLASYINAFKYGCPPHGGAGLGLERIIMLMLGIQDCRQCCLFPRTPERLTP</sequence>
<dbReference type="GO" id="GO:0003723">
    <property type="term" value="F:RNA binding"/>
    <property type="evidence" value="ECO:0007669"/>
    <property type="project" value="TreeGrafter"/>
</dbReference>
<evidence type="ECO:0000256" key="7">
    <source>
        <dbReference type="ARBA" id="ARBA00022840"/>
    </source>
</evidence>
<evidence type="ECO:0000256" key="6">
    <source>
        <dbReference type="ARBA" id="ARBA00022741"/>
    </source>
</evidence>
<keyword evidence="16" id="KW-1185">Reference proteome</keyword>
<gene>
    <name evidence="14" type="ORF">SS50377_10899</name>
    <name evidence="15" type="ORF">SS50377_27881</name>
</gene>
<dbReference type="PRINTS" id="PR01042">
    <property type="entry name" value="TRNASYNTHASP"/>
</dbReference>
<organism evidence="14">
    <name type="scientific">Spironucleus salmonicida</name>
    <dbReference type="NCBI Taxonomy" id="348837"/>
    <lineage>
        <taxon>Eukaryota</taxon>
        <taxon>Metamonada</taxon>
        <taxon>Diplomonadida</taxon>
        <taxon>Hexamitidae</taxon>
        <taxon>Hexamitinae</taxon>
        <taxon>Spironucleus</taxon>
    </lineage>
</organism>
<dbReference type="CDD" id="cd04320">
    <property type="entry name" value="AspRS_cyto_N"/>
    <property type="match status" value="1"/>
</dbReference>
<dbReference type="PANTHER" id="PTHR43450">
    <property type="entry name" value="ASPARTYL-TRNA SYNTHETASE"/>
    <property type="match status" value="1"/>
</dbReference>
<keyword evidence="4" id="KW-0963">Cytoplasm</keyword>
<evidence type="ECO:0000256" key="2">
    <source>
        <dbReference type="ARBA" id="ARBA00005312"/>
    </source>
</evidence>
<dbReference type="VEuPathDB" id="GiardiaDB:SS50377_27881"/>
<dbReference type="InterPro" id="IPR045864">
    <property type="entry name" value="aa-tRNA-synth_II/BPL/LPL"/>
</dbReference>
<evidence type="ECO:0000256" key="8">
    <source>
        <dbReference type="ARBA" id="ARBA00022917"/>
    </source>
</evidence>
<dbReference type="Pfam" id="PF01336">
    <property type="entry name" value="tRNA_anti-codon"/>
    <property type="match status" value="1"/>
</dbReference>
<dbReference type="InterPro" id="IPR004523">
    <property type="entry name" value="Asp-tRNA_synthase_2"/>
</dbReference>